<comment type="caution">
    <text evidence="1">The sequence shown here is derived from an EMBL/GenBank/DDBJ whole genome shotgun (WGS) entry which is preliminary data.</text>
</comment>
<name>X1NBU8_9ZZZZ</name>
<organism evidence="1">
    <name type="scientific">marine sediment metagenome</name>
    <dbReference type="NCBI Taxonomy" id="412755"/>
    <lineage>
        <taxon>unclassified sequences</taxon>
        <taxon>metagenomes</taxon>
        <taxon>ecological metagenomes</taxon>
    </lineage>
</organism>
<gene>
    <name evidence="1" type="ORF">S06H3_42737</name>
</gene>
<proteinExistence type="predicted"/>
<sequence length="37" mass="4024">ISGDVVQWENACLADKRAAVQVRSSPPVNLLNMVKDV</sequence>
<accession>X1NBU8</accession>
<protein>
    <submittedName>
        <fullName evidence="1">Uncharacterized protein</fullName>
    </submittedName>
</protein>
<dbReference type="EMBL" id="BARV01026453">
    <property type="protein sequence ID" value="GAI41103.1"/>
    <property type="molecule type" value="Genomic_DNA"/>
</dbReference>
<dbReference type="AlphaFoldDB" id="X1NBU8"/>
<feature type="non-terminal residue" evidence="1">
    <location>
        <position position="1"/>
    </location>
</feature>
<reference evidence="1" key="1">
    <citation type="journal article" date="2014" name="Front. Microbiol.">
        <title>High frequency of phylogenetically diverse reductive dehalogenase-homologous genes in deep subseafloor sedimentary metagenomes.</title>
        <authorList>
            <person name="Kawai M."/>
            <person name="Futagami T."/>
            <person name="Toyoda A."/>
            <person name="Takaki Y."/>
            <person name="Nishi S."/>
            <person name="Hori S."/>
            <person name="Arai W."/>
            <person name="Tsubouchi T."/>
            <person name="Morono Y."/>
            <person name="Uchiyama I."/>
            <person name="Ito T."/>
            <person name="Fujiyama A."/>
            <person name="Inagaki F."/>
            <person name="Takami H."/>
        </authorList>
    </citation>
    <scope>NUCLEOTIDE SEQUENCE</scope>
    <source>
        <strain evidence="1">Expedition CK06-06</strain>
    </source>
</reference>
<evidence type="ECO:0000313" key="1">
    <source>
        <dbReference type="EMBL" id="GAI41103.1"/>
    </source>
</evidence>